<dbReference type="Proteomes" id="UP000198846">
    <property type="component" value="Unassembled WGS sequence"/>
</dbReference>
<evidence type="ECO:0000259" key="5">
    <source>
        <dbReference type="PROSITE" id="PS51063"/>
    </source>
</evidence>
<dbReference type="CDD" id="cd00038">
    <property type="entry name" value="CAP_ED"/>
    <property type="match status" value="1"/>
</dbReference>
<feature type="domain" description="HTH crp-type" evidence="5">
    <location>
        <begin position="130"/>
        <end position="196"/>
    </location>
</feature>
<name>A0A1H4C7X0_BIZPA</name>
<proteinExistence type="predicted"/>
<accession>A0A1H4C7X0</accession>
<keyword evidence="3" id="KW-0804">Transcription</keyword>
<keyword evidence="2" id="KW-0238">DNA-binding</keyword>
<reference evidence="6 7" key="1">
    <citation type="submission" date="2016-10" db="EMBL/GenBank/DDBJ databases">
        <authorList>
            <person name="de Groot N.N."/>
        </authorList>
    </citation>
    <scope>NUCLEOTIDE SEQUENCE [LARGE SCALE GENOMIC DNA]</scope>
    <source>
        <strain evidence="6 7">DSM 23842</strain>
    </source>
</reference>
<feature type="domain" description="Cyclic nucleotide-binding" evidence="4">
    <location>
        <begin position="17"/>
        <end position="116"/>
    </location>
</feature>
<dbReference type="InterPro" id="IPR012318">
    <property type="entry name" value="HTH_CRP"/>
</dbReference>
<evidence type="ECO:0000313" key="7">
    <source>
        <dbReference type="Proteomes" id="UP000198846"/>
    </source>
</evidence>
<evidence type="ECO:0000256" key="3">
    <source>
        <dbReference type="ARBA" id="ARBA00023163"/>
    </source>
</evidence>
<dbReference type="InterPro" id="IPR014710">
    <property type="entry name" value="RmlC-like_jellyroll"/>
</dbReference>
<dbReference type="InterPro" id="IPR050397">
    <property type="entry name" value="Env_Response_Regulators"/>
</dbReference>
<evidence type="ECO:0000313" key="6">
    <source>
        <dbReference type="EMBL" id="SEA56182.1"/>
    </source>
</evidence>
<dbReference type="InterPro" id="IPR018490">
    <property type="entry name" value="cNMP-bd_dom_sf"/>
</dbReference>
<keyword evidence="1" id="KW-0805">Transcription regulation</keyword>
<dbReference type="InterPro" id="IPR000595">
    <property type="entry name" value="cNMP-bd_dom"/>
</dbReference>
<dbReference type="PRINTS" id="PR00034">
    <property type="entry name" value="HTHCRP"/>
</dbReference>
<evidence type="ECO:0000259" key="4">
    <source>
        <dbReference type="PROSITE" id="PS50042"/>
    </source>
</evidence>
<dbReference type="STRING" id="283786.SAMN04487990_11841"/>
<gene>
    <name evidence="6" type="ORF">SAMN04487990_11841</name>
</gene>
<dbReference type="PANTHER" id="PTHR24567">
    <property type="entry name" value="CRP FAMILY TRANSCRIPTIONAL REGULATORY PROTEIN"/>
    <property type="match status" value="1"/>
</dbReference>
<dbReference type="RefSeq" id="WP_092135856.1">
    <property type="nucleotide sequence ID" value="NZ_FNQK01000018.1"/>
</dbReference>
<keyword evidence="6" id="KW-0418">Kinase</keyword>
<dbReference type="GO" id="GO:0005829">
    <property type="term" value="C:cytosol"/>
    <property type="evidence" value="ECO:0007669"/>
    <property type="project" value="TreeGrafter"/>
</dbReference>
<organism evidence="6 7">
    <name type="scientific">Bizionia paragorgiae</name>
    <dbReference type="NCBI Taxonomy" id="283786"/>
    <lineage>
        <taxon>Bacteria</taxon>
        <taxon>Pseudomonadati</taxon>
        <taxon>Bacteroidota</taxon>
        <taxon>Flavobacteriia</taxon>
        <taxon>Flavobacteriales</taxon>
        <taxon>Flavobacteriaceae</taxon>
        <taxon>Bizionia</taxon>
    </lineage>
</organism>
<dbReference type="Gene3D" id="2.60.120.10">
    <property type="entry name" value="Jelly Rolls"/>
    <property type="match status" value="1"/>
</dbReference>
<dbReference type="EMBL" id="FNQK01000018">
    <property type="protein sequence ID" value="SEA56182.1"/>
    <property type="molecule type" value="Genomic_DNA"/>
</dbReference>
<dbReference type="PROSITE" id="PS50042">
    <property type="entry name" value="CNMP_BINDING_3"/>
    <property type="match status" value="1"/>
</dbReference>
<dbReference type="GO" id="GO:0016301">
    <property type="term" value="F:kinase activity"/>
    <property type="evidence" value="ECO:0007669"/>
    <property type="project" value="UniProtKB-KW"/>
</dbReference>
<dbReference type="GO" id="GO:0003677">
    <property type="term" value="F:DNA binding"/>
    <property type="evidence" value="ECO:0007669"/>
    <property type="project" value="UniProtKB-KW"/>
</dbReference>
<keyword evidence="7" id="KW-1185">Reference proteome</keyword>
<dbReference type="GO" id="GO:0003700">
    <property type="term" value="F:DNA-binding transcription factor activity"/>
    <property type="evidence" value="ECO:0007669"/>
    <property type="project" value="TreeGrafter"/>
</dbReference>
<dbReference type="SMART" id="SM00100">
    <property type="entry name" value="cNMP"/>
    <property type="match status" value="1"/>
</dbReference>
<dbReference type="InterPro" id="IPR036390">
    <property type="entry name" value="WH_DNA-bd_sf"/>
</dbReference>
<dbReference type="Pfam" id="PF00027">
    <property type="entry name" value="cNMP_binding"/>
    <property type="match status" value="1"/>
</dbReference>
<evidence type="ECO:0000256" key="1">
    <source>
        <dbReference type="ARBA" id="ARBA00023015"/>
    </source>
</evidence>
<evidence type="ECO:0000256" key="2">
    <source>
        <dbReference type="ARBA" id="ARBA00023125"/>
    </source>
</evidence>
<dbReference type="PROSITE" id="PS51063">
    <property type="entry name" value="HTH_CRP_2"/>
    <property type="match status" value="1"/>
</dbReference>
<protein>
    <submittedName>
        <fullName evidence="6">cAMP-binding domain of CRP or a regulatory subunit of cAMP-dependent protein kinases</fullName>
    </submittedName>
</protein>
<dbReference type="SUPFAM" id="SSF51206">
    <property type="entry name" value="cAMP-binding domain-like"/>
    <property type="match status" value="1"/>
</dbReference>
<dbReference type="AlphaFoldDB" id="A0A1H4C7X0"/>
<sequence length="196" mass="22870">MIATSLLEASNAQLKFYPKNTVIFNEKEQPLLYYQIKTGSVKMFNLTEDGKEFVQGFFKDNNSFAEPPLFGDFKYPASAQTTTDSYIYTLAKSDFLELLTAHPEEHLKLTQILCRRMIYKAKIMKEVSVYPPEHRILTLLNHFKTTDNKQNTLYEVKLTRQQISELTGMRVETVIRAIKKLERSNKLTIIERKVYL</sequence>
<dbReference type="OrthoDB" id="667966at2"/>
<dbReference type="Pfam" id="PF13545">
    <property type="entry name" value="HTH_Crp_2"/>
    <property type="match status" value="1"/>
</dbReference>
<dbReference type="SUPFAM" id="SSF46785">
    <property type="entry name" value="Winged helix' DNA-binding domain"/>
    <property type="match status" value="1"/>
</dbReference>
<keyword evidence="6" id="KW-0808">Transferase</keyword>
<dbReference type="PANTHER" id="PTHR24567:SF28">
    <property type="entry name" value="LISTERIOLYSIN REGULATORY PROTEIN"/>
    <property type="match status" value="1"/>
</dbReference>